<evidence type="ECO:0000313" key="4">
    <source>
        <dbReference type="Proteomes" id="UP000235371"/>
    </source>
</evidence>
<dbReference type="InParanoid" id="A0A2J6TP28"/>
<reference evidence="3 4" key="1">
    <citation type="submission" date="2016-04" db="EMBL/GenBank/DDBJ databases">
        <title>A degradative enzymes factory behind the ericoid mycorrhizal symbiosis.</title>
        <authorList>
            <consortium name="DOE Joint Genome Institute"/>
            <person name="Martino E."/>
            <person name="Morin E."/>
            <person name="Grelet G."/>
            <person name="Kuo A."/>
            <person name="Kohler A."/>
            <person name="Daghino S."/>
            <person name="Barry K."/>
            <person name="Choi C."/>
            <person name="Cichocki N."/>
            <person name="Clum A."/>
            <person name="Copeland A."/>
            <person name="Hainaut M."/>
            <person name="Haridas S."/>
            <person name="Labutti K."/>
            <person name="Lindquist E."/>
            <person name="Lipzen A."/>
            <person name="Khouja H.-R."/>
            <person name="Murat C."/>
            <person name="Ohm R."/>
            <person name="Olson A."/>
            <person name="Spatafora J."/>
            <person name="Veneault-Fourrey C."/>
            <person name="Henrissat B."/>
            <person name="Grigoriev I."/>
            <person name="Martin F."/>
            <person name="Perotto S."/>
        </authorList>
    </citation>
    <scope>NUCLEOTIDE SEQUENCE [LARGE SCALE GENOMIC DNA]</scope>
    <source>
        <strain evidence="3 4">E</strain>
    </source>
</reference>
<dbReference type="GeneID" id="36579121"/>
<gene>
    <name evidence="3" type="ORF">K444DRAFT_205770</name>
</gene>
<dbReference type="PANTHER" id="PTHR47843:SF2">
    <property type="entry name" value="BTB DOMAIN-CONTAINING PROTEIN"/>
    <property type="match status" value="1"/>
</dbReference>
<dbReference type="PANTHER" id="PTHR47843">
    <property type="entry name" value="BTB DOMAIN-CONTAINING PROTEIN-RELATED"/>
    <property type="match status" value="1"/>
</dbReference>
<dbReference type="SUPFAM" id="SSF54695">
    <property type="entry name" value="POZ domain"/>
    <property type="match status" value="1"/>
</dbReference>
<dbReference type="InterPro" id="IPR011333">
    <property type="entry name" value="SKP1/BTB/POZ_sf"/>
</dbReference>
<dbReference type="InterPro" id="IPR000210">
    <property type="entry name" value="BTB/POZ_dom"/>
</dbReference>
<dbReference type="EMBL" id="KZ613747">
    <property type="protein sequence ID" value="PMD64783.1"/>
    <property type="molecule type" value="Genomic_DNA"/>
</dbReference>
<name>A0A2J6TP28_9HELO</name>
<proteinExistence type="predicted"/>
<dbReference type="PROSITE" id="PS50097">
    <property type="entry name" value="BTB"/>
    <property type="match status" value="1"/>
</dbReference>
<sequence>MKMPPNKRKRMSTRSSMEAPSAKKAWKLRGPNFSAPTEMVTFLIGPEGNDEKFPVHKEFACHHSPVLKAAFNSNFVEGETQTYRLEEISTSAFRLLVQWFYNEEFDIFKEDDLDCENDEDDPGIEKLWVDQDLNLIQLWIVADKLLIRPLQNAVINVLE</sequence>
<dbReference type="AlphaFoldDB" id="A0A2J6TP28"/>
<dbReference type="CDD" id="cd18186">
    <property type="entry name" value="BTB_POZ_ZBTB_KLHL-like"/>
    <property type="match status" value="1"/>
</dbReference>
<dbReference type="OrthoDB" id="194443at2759"/>
<dbReference type="Gene3D" id="3.30.710.10">
    <property type="entry name" value="Potassium Channel Kv1.1, Chain A"/>
    <property type="match status" value="1"/>
</dbReference>
<evidence type="ECO:0000256" key="1">
    <source>
        <dbReference type="SAM" id="MobiDB-lite"/>
    </source>
</evidence>
<dbReference type="Proteomes" id="UP000235371">
    <property type="component" value="Unassembled WGS sequence"/>
</dbReference>
<dbReference type="Pfam" id="PF00651">
    <property type="entry name" value="BTB"/>
    <property type="match status" value="1"/>
</dbReference>
<dbReference type="RefSeq" id="XP_024741687.1">
    <property type="nucleotide sequence ID" value="XM_024871039.1"/>
</dbReference>
<accession>A0A2J6TP28</accession>
<evidence type="ECO:0000313" key="3">
    <source>
        <dbReference type="EMBL" id="PMD64783.1"/>
    </source>
</evidence>
<feature type="compositionally biased region" description="Basic residues" evidence="1">
    <location>
        <begin position="1"/>
        <end position="12"/>
    </location>
</feature>
<feature type="domain" description="BTB" evidence="2">
    <location>
        <begin position="38"/>
        <end position="109"/>
    </location>
</feature>
<keyword evidence="4" id="KW-1185">Reference proteome</keyword>
<evidence type="ECO:0000259" key="2">
    <source>
        <dbReference type="PROSITE" id="PS50097"/>
    </source>
</evidence>
<feature type="region of interest" description="Disordered" evidence="1">
    <location>
        <begin position="1"/>
        <end position="24"/>
    </location>
</feature>
<organism evidence="3 4">
    <name type="scientific">Hyaloscypha bicolor E</name>
    <dbReference type="NCBI Taxonomy" id="1095630"/>
    <lineage>
        <taxon>Eukaryota</taxon>
        <taxon>Fungi</taxon>
        <taxon>Dikarya</taxon>
        <taxon>Ascomycota</taxon>
        <taxon>Pezizomycotina</taxon>
        <taxon>Leotiomycetes</taxon>
        <taxon>Helotiales</taxon>
        <taxon>Hyaloscyphaceae</taxon>
        <taxon>Hyaloscypha</taxon>
        <taxon>Hyaloscypha bicolor</taxon>
    </lineage>
</organism>
<protein>
    <recommendedName>
        <fullName evidence="2">BTB domain-containing protein</fullName>
    </recommendedName>
</protein>